<feature type="domain" description="Large ribosomal subunit protein eL20" evidence="5">
    <location>
        <begin position="7"/>
        <end position="130"/>
    </location>
</feature>
<dbReference type="InterPro" id="IPR021138">
    <property type="entry name" value="Ribosomal_eL20_eukaryotes"/>
</dbReference>
<protein>
    <recommendedName>
        <fullName evidence="4">60S ribosomal protein L18a</fullName>
    </recommendedName>
</protein>
<accession>A0A8C4NDT5</accession>
<organism evidence="6 7">
    <name type="scientific">Eptatretus burgeri</name>
    <name type="common">Inshore hagfish</name>
    <dbReference type="NCBI Taxonomy" id="7764"/>
    <lineage>
        <taxon>Eukaryota</taxon>
        <taxon>Metazoa</taxon>
        <taxon>Chordata</taxon>
        <taxon>Craniata</taxon>
        <taxon>Vertebrata</taxon>
        <taxon>Cyclostomata</taxon>
        <taxon>Myxini</taxon>
        <taxon>Myxiniformes</taxon>
        <taxon>Myxinidae</taxon>
        <taxon>Eptatretinae</taxon>
        <taxon>Eptatretus</taxon>
    </lineage>
</organism>
<dbReference type="GeneTree" id="ENSGT00390000015797"/>
<dbReference type="Gene3D" id="3.10.20.10">
    <property type="match status" value="2"/>
</dbReference>
<evidence type="ECO:0000259" key="5">
    <source>
        <dbReference type="Pfam" id="PF01775"/>
    </source>
</evidence>
<sequence length="177" mass="20657">MKASGALKEFKVIGRRLPSPKEPHPSLYRMRIFASNYVVAKSRFWYFVSKLRKLKKSAGEIVYCGKVSEKSPQKVKNFGIWLRYDSRSGTHNMYREYRDLTTAGAVTTCYRDMGSKHRARAHSIQIMKVQAIPAKKCRRLGIKQFHNSKIKFPLPCRVLQKQHAPRFASRIPRTFFF</sequence>
<dbReference type="PANTHER" id="PTHR10052">
    <property type="entry name" value="60S RIBOSOMAL PROTEIN L18A"/>
    <property type="match status" value="1"/>
</dbReference>
<dbReference type="Pfam" id="PF01775">
    <property type="entry name" value="Ribosomal_L18A"/>
    <property type="match status" value="1"/>
</dbReference>
<dbReference type="GO" id="GO:0022625">
    <property type="term" value="C:cytosolic large ribosomal subunit"/>
    <property type="evidence" value="ECO:0007669"/>
    <property type="project" value="UniProtKB-ARBA"/>
</dbReference>
<dbReference type="InterPro" id="IPR023573">
    <property type="entry name" value="Ribosomal_eL20_dom"/>
</dbReference>
<reference evidence="6" key="2">
    <citation type="submission" date="2025-09" db="UniProtKB">
        <authorList>
            <consortium name="Ensembl"/>
        </authorList>
    </citation>
    <scope>IDENTIFICATION</scope>
</reference>
<dbReference type="InterPro" id="IPR028877">
    <property type="entry name" value="Ribosomal_eL20"/>
</dbReference>
<comment type="similarity">
    <text evidence="1 4">Belongs to the eukaryotic ribosomal protein eL20 family.</text>
</comment>
<proteinExistence type="inferred from homology"/>
<dbReference type="OMA" id="CIFAKND"/>
<dbReference type="AlphaFoldDB" id="A0A8C4NDT5"/>
<keyword evidence="7" id="KW-1185">Reference proteome</keyword>
<dbReference type="FunFam" id="3.10.20.10:FF:000001">
    <property type="entry name" value="60S ribosomal protein L18a"/>
    <property type="match status" value="1"/>
</dbReference>
<dbReference type="GO" id="GO:0003735">
    <property type="term" value="F:structural constituent of ribosome"/>
    <property type="evidence" value="ECO:0007669"/>
    <property type="project" value="InterPro"/>
</dbReference>
<evidence type="ECO:0000313" key="7">
    <source>
        <dbReference type="Proteomes" id="UP000694388"/>
    </source>
</evidence>
<dbReference type="Proteomes" id="UP000694388">
    <property type="component" value="Unplaced"/>
</dbReference>
<dbReference type="Ensembl" id="ENSEBUT00000006672.1">
    <property type="protein sequence ID" value="ENSEBUP00000006220.1"/>
    <property type="gene ID" value="ENSEBUG00000004139.1"/>
</dbReference>
<name>A0A8C4NDT5_EPTBU</name>
<dbReference type="HAMAP" id="MF_00273">
    <property type="entry name" value="Ribosomal_eL20"/>
    <property type="match status" value="1"/>
</dbReference>
<evidence type="ECO:0000256" key="3">
    <source>
        <dbReference type="ARBA" id="ARBA00023274"/>
    </source>
</evidence>
<reference evidence="6" key="1">
    <citation type="submission" date="2025-08" db="UniProtKB">
        <authorList>
            <consortium name="Ensembl"/>
        </authorList>
    </citation>
    <scope>IDENTIFICATION</scope>
</reference>
<evidence type="ECO:0000256" key="2">
    <source>
        <dbReference type="ARBA" id="ARBA00022980"/>
    </source>
</evidence>
<dbReference type="PIRSF" id="PIRSF002190">
    <property type="entry name" value="Ribosomal_L18a"/>
    <property type="match status" value="1"/>
</dbReference>
<evidence type="ECO:0000256" key="1">
    <source>
        <dbReference type="ARBA" id="ARBA00009362"/>
    </source>
</evidence>
<keyword evidence="2 4" id="KW-0689">Ribosomal protein</keyword>
<keyword evidence="3 4" id="KW-0687">Ribonucleoprotein</keyword>
<evidence type="ECO:0000313" key="6">
    <source>
        <dbReference type="Ensembl" id="ENSEBUP00000006220.1"/>
    </source>
</evidence>
<dbReference type="SUPFAM" id="SSF160374">
    <property type="entry name" value="RplX-like"/>
    <property type="match status" value="1"/>
</dbReference>
<evidence type="ECO:0000256" key="4">
    <source>
        <dbReference type="PIRNR" id="PIRNR002190"/>
    </source>
</evidence>
<dbReference type="GO" id="GO:0006412">
    <property type="term" value="P:translation"/>
    <property type="evidence" value="ECO:0007669"/>
    <property type="project" value="InterPro"/>
</dbReference>
<dbReference type="FunFam" id="3.10.20.10:FF:000002">
    <property type="entry name" value="60S ribosomal protein L18a"/>
    <property type="match status" value="1"/>
</dbReference>